<keyword evidence="5" id="KW-0472">Membrane</keyword>
<organism evidence="7 8">
    <name type="scientific">Thanatephorus cucumeris (strain AG1-IB / isolate 7/3/14)</name>
    <name type="common">Lettuce bottom rot fungus</name>
    <name type="synonym">Rhizoctonia solani</name>
    <dbReference type="NCBI Taxonomy" id="1108050"/>
    <lineage>
        <taxon>Eukaryota</taxon>
        <taxon>Fungi</taxon>
        <taxon>Dikarya</taxon>
        <taxon>Basidiomycota</taxon>
        <taxon>Agaricomycotina</taxon>
        <taxon>Agaricomycetes</taxon>
        <taxon>Cantharellales</taxon>
        <taxon>Ceratobasidiaceae</taxon>
        <taxon>Rhizoctonia</taxon>
        <taxon>Rhizoctonia solani AG-1</taxon>
    </lineage>
</organism>
<feature type="repeat" description="RCC1" evidence="3">
    <location>
        <begin position="207"/>
        <end position="272"/>
    </location>
</feature>
<dbReference type="OrthoDB" id="61110at2759"/>
<sequence>MEDPLITCTPIFNYFTTVASCCCLLSLPLGYGLTLLVNIMPPRRLSVSVEIPVPPKSPHKQKGDNEQPSTSKNKGTGMPPPGKKRKRTHVWEDEEPLTRKTRQSSRPPVSTASAQEPSTPRSARASSVSRSARAPSAPRSARAPSVPRSTRAASVARSVRASSVPRSRAGSVPRSPRTPRKLPQLPPVKKPPFNSLPTAHVPTRPAMQLFVFGNGDMGQFGLGTAVLGDISRPRQHVWFKEAIEAGLLGTEPGAGVDALCAGGMHTLVVDEVGKVWSWGINDNAALGRPTINVTHPERPNEVVEAEVLETEPMVVKTLVDEDFRAVDVCAGDSISVALGEGGALRVWGSFRSSDGLLGFSPNAPRVTQVLPTLPSKLASERFTQVTCGTDHVLALTSKGVIVAWGNGQQAQLGRRIIERRKVNGLVPHRLALRKIKIVGSGSYHSFAVDYKGEVYAWGLNSMRQCGTGLDEDVVTQPTLVPSLSPSKLGSGRSVVAIAGGEHHTIFLISDGTVYACGRCDGFELGLGSDHPAMQDLKERKDLGKREAEEEWVKNGGNLEEMPPYIVDEYISEPVQVFFPRPPGSSPSSDTSNPDGPPVYGDATTRISAISSGTRHNLAISTAGYAYSWGYGNQCQLGLGPDVEEQRVPKRIRWKGGDTWKVLKGAAGGQHCLLACIPRD</sequence>
<feature type="compositionally biased region" description="Low complexity" evidence="4">
    <location>
        <begin position="117"/>
        <end position="175"/>
    </location>
</feature>
<feature type="repeat" description="RCC1" evidence="3">
    <location>
        <begin position="452"/>
        <end position="510"/>
    </location>
</feature>
<feature type="repeat" description="RCC1" evidence="3">
    <location>
        <begin position="399"/>
        <end position="451"/>
    </location>
</feature>
<dbReference type="PANTHER" id="PTHR45982:SF1">
    <property type="entry name" value="REGULATOR OF CHROMOSOME CONDENSATION"/>
    <property type="match status" value="1"/>
</dbReference>
<dbReference type="STRING" id="1108050.A0A0B7FW78"/>
<dbReference type="PRINTS" id="PR00633">
    <property type="entry name" value="RCCNDNSATION"/>
</dbReference>
<dbReference type="PROSITE" id="PS50012">
    <property type="entry name" value="RCC1_3"/>
    <property type="match status" value="6"/>
</dbReference>
<evidence type="ECO:0000256" key="3">
    <source>
        <dbReference type="PROSITE-ProRule" id="PRU00235"/>
    </source>
</evidence>
<feature type="compositionally biased region" description="Polar residues" evidence="4">
    <location>
        <begin position="104"/>
        <end position="116"/>
    </location>
</feature>
<feature type="repeat" description="RCC1" evidence="3">
    <location>
        <begin position="623"/>
        <end position="677"/>
    </location>
</feature>
<keyword evidence="5" id="KW-1133">Transmembrane helix</keyword>
<dbReference type="PROSITE" id="PS00626">
    <property type="entry name" value="RCC1_2"/>
    <property type="match status" value="3"/>
</dbReference>
<reference evidence="7 8" key="1">
    <citation type="submission" date="2014-11" db="EMBL/GenBank/DDBJ databases">
        <authorList>
            <person name="Wibberg Daniel"/>
        </authorList>
    </citation>
    <scope>NUCLEOTIDE SEQUENCE [LARGE SCALE GENOMIC DNA]</scope>
    <source>
        <strain evidence="7">Rhizoctonia solani AG1-IB 7/3/14</strain>
    </source>
</reference>
<dbReference type="SUPFAM" id="SSF50985">
    <property type="entry name" value="RCC1/BLIP-II"/>
    <property type="match status" value="1"/>
</dbReference>
<evidence type="ECO:0000256" key="2">
    <source>
        <dbReference type="ARBA" id="ARBA00022737"/>
    </source>
</evidence>
<keyword evidence="1" id="KW-0344">Guanine-nucleotide releasing factor</keyword>
<dbReference type="AlphaFoldDB" id="A0A0B7FW78"/>
<protein>
    <submittedName>
        <fullName evidence="7">Protein pim1</fullName>
    </submittedName>
</protein>
<feature type="region of interest" description="Disordered" evidence="4">
    <location>
        <begin position="50"/>
        <end position="195"/>
    </location>
</feature>
<dbReference type="Gene3D" id="2.130.10.30">
    <property type="entry name" value="Regulator of chromosome condensation 1/beta-lactamase-inhibitor protein II"/>
    <property type="match status" value="1"/>
</dbReference>
<name>A0A0B7FW78_THACB</name>
<proteinExistence type="predicted"/>
<feature type="repeat" description="RCC1" evidence="3">
    <location>
        <begin position="273"/>
        <end position="341"/>
    </location>
</feature>
<evidence type="ECO:0000313" key="8">
    <source>
        <dbReference type="Proteomes" id="UP000059188"/>
    </source>
</evidence>
<evidence type="ECO:0000256" key="1">
    <source>
        <dbReference type="ARBA" id="ARBA00022658"/>
    </source>
</evidence>
<feature type="transmembrane region" description="Helical" evidence="5">
    <location>
        <begin position="12"/>
        <end position="37"/>
    </location>
</feature>
<dbReference type="InterPro" id="IPR000408">
    <property type="entry name" value="Reg_chr_condens"/>
</dbReference>
<dbReference type="InterPro" id="IPR051553">
    <property type="entry name" value="Ran_GTPase-activating"/>
</dbReference>
<feature type="domain" description="RCC1-like" evidence="6">
    <location>
        <begin position="208"/>
        <end position="672"/>
    </location>
</feature>
<gene>
    <name evidence="7" type="ORF">RSOLAG1IB_10288</name>
</gene>
<feature type="region of interest" description="Disordered" evidence="4">
    <location>
        <begin position="577"/>
        <end position="600"/>
    </location>
</feature>
<keyword evidence="8" id="KW-1185">Reference proteome</keyword>
<dbReference type="PROSITE" id="PS00625">
    <property type="entry name" value="RCC1_1"/>
    <property type="match status" value="1"/>
</dbReference>
<dbReference type="Proteomes" id="UP000059188">
    <property type="component" value="Unassembled WGS sequence"/>
</dbReference>
<dbReference type="EMBL" id="LN679162">
    <property type="protein sequence ID" value="CEL62206.1"/>
    <property type="molecule type" value="Genomic_DNA"/>
</dbReference>
<feature type="repeat" description="RCC1" evidence="3">
    <location>
        <begin position="342"/>
        <end position="398"/>
    </location>
</feature>
<evidence type="ECO:0000313" key="7">
    <source>
        <dbReference type="EMBL" id="CEL62206.1"/>
    </source>
</evidence>
<dbReference type="InterPro" id="IPR058923">
    <property type="entry name" value="RCC1-like_dom"/>
</dbReference>
<dbReference type="Pfam" id="PF25390">
    <property type="entry name" value="WD40_RLD"/>
    <property type="match status" value="1"/>
</dbReference>
<dbReference type="PANTHER" id="PTHR45982">
    <property type="entry name" value="REGULATOR OF CHROMOSOME CONDENSATION"/>
    <property type="match status" value="1"/>
</dbReference>
<evidence type="ECO:0000259" key="6">
    <source>
        <dbReference type="Pfam" id="PF25390"/>
    </source>
</evidence>
<keyword evidence="5" id="KW-0812">Transmembrane</keyword>
<dbReference type="InterPro" id="IPR009091">
    <property type="entry name" value="RCC1/BLIP-II"/>
</dbReference>
<keyword evidence="2" id="KW-0677">Repeat</keyword>
<evidence type="ECO:0000256" key="5">
    <source>
        <dbReference type="SAM" id="Phobius"/>
    </source>
</evidence>
<accession>A0A0B7FW78</accession>
<evidence type="ECO:0000256" key="4">
    <source>
        <dbReference type="SAM" id="MobiDB-lite"/>
    </source>
</evidence>